<keyword evidence="2" id="KW-1185">Reference proteome</keyword>
<sequence length="375" mass="41820">MEQSQTQSTPSKSLHSLGSKCRRKEIHSVHKASWDSDTVRIFLELVIKELDAGFKGSFHTMTMHGYRAISKGFQNRTNKVHDVKQLQNKYALLKKDWQSWSKLMDSRHGPTGISYNEATGLIQASDDWWAHYEKVDKNAIKFKTKPLEHMDLMRRVYEGATATGKYARTPGAAFEPVATDDEDGTLASVHAASSGINAADTPTSGRSKRKSPGPTHRQRKKGQSEGASLLASSMENLASSVKLQQREIRVSHDYADSAQALIDRCMTRLYSLEGLDPQDPLIPFGLGLLDNSANQAIMMRIPTDAAVITWLRMKKSREVTDHIANSTEYVAPEMADHDEYARVADVIEEGDSDPAMTVVRANITYQLARQLNVNN</sequence>
<evidence type="ECO:0000313" key="1">
    <source>
        <dbReference type="EMBL" id="KAI8015288.1"/>
    </source>
</evidence>
<dbReference type="Proteomes" id="UP001060215">
    <property type="component" value="Chromosome 4"/>
</dbReference>
<name>A0ACC0HPE7_9ERIC</name>
<evidence type="ECO:0000313" key="2">
    <source>
        <dbReference type="Proteomes" id="UP001060215"/>
    </source>
</evidence>
<comment type="caution">
    <text evidence="1">The sequence shown here is derived from an EMBL/GenBank/DDBJ whole genome shotgun (WGS) entry which is preliminary data.</text>
</comment>
<reference evidence="1 2" key="1">
    <citation type="journal article" date="2022" name="Plant J.">
        <title>Chromosome-level genome of Camellia lanceoleosa provides a valuable resource for understanding genome evolution and self-incompatibility.</title>
        <authorList>
            <person name="Gong W."/>
            <person name="Xiao S."/>
            <person name="Wang L."/>
            <person name="Liao Z."/>
            <person name="Chang Y."/>
            <person name="Mo W."/>
            <person name="Hu G."/>
            <person name="Li W."/>
            <person name="Zhao G."/>
            <person name="Zhu H."/>
            <person name="Hu X."/>
            <person name="Ji K."/>
            <person name="Xiang X."/>
            <person name="Song Q."/>
            <person name="Yuan D."/>
            <person name="Jin S."/>
            <person name="Zhang L."/>
        </authorList>
    </citation>
    <scope>NUCLEOTIDE SEQUENCE [LARGE SCALE GENOMIC DNA]</scope>
    <source>
        <strain evidence="1">SQ_2022a</strain>
    </source>
</reference>
<proteinExistence type="predicted"/>
<accession>A0ACC0HPE7</accession>
<protein>
    <submittedName>
        <fullName evidence="1">L10-interacting MYB domain-containing protein</fullName>
    </submittedName>
</protein>
<dbReference type="EMBL" id="CM045761">
    <property type="protein sequence ID" value="KAI8015288.1"/>
    <property type="molecule type" value="Genomic_DNA"/>
</dbReference>
<gene>
    <name evidence="1" type="ORF">LOK49_LG05G03334</name>
</gene>
<organism evidence="1 2">
    <name type="scientific">Camellia lanceoleosa</name>
    <dbReference type="NCBI Taxonomy" id="1840588"/>
    <lineage>
        <taxon>Eukaryota</taxon>
        <taxon>Viridiplantae</taxon>
        <taxon>Streptophyta</taxon>
        <taxon>Embryophyta</taxon>
        <taxon>Tracheophyta</taxon>
        <taxon>Spermatophyta</taxon>
        <taxon>Magnoliopsida</taxon>
        <taxon>eudicotyledons</taxon>
        <taxon>Gunneridae</taxon>
        <taxon>Pentapetalae</taxon>
        <taxon>asterids</taxon>
        <taxon>Ericales</taxon>
        <taxon>Theaceae</taxon>
        <taxon>Camellia</taxon>
    </lineage>
</organism>